<organism evidence="3 4">
    <name type="scientific">Streptomyces tamarix</name>
    <dbReference type="NCBI Taxonomy" id="3078565"/>
    <lineage>
        <taxon>Bacteria</taxon>
        <taxon>Bacillati</taxon>
        <taxon>Actinomycetota</taxon>
        <taxon>Actinomycetes</taxon>
        <taxon>Kitasatosporales</taxon>
        <taxon>Streptomycetaceae</taxon>
        <taxon>Streptomyces</taxon>
    </lineage>
</organism>
<keyword evidence="2" id="KW-1133">Transmembrane helix</keyword>
<reference evidence="3 4" key="1">
    <citation type="submission" date="2023-09" db="EMBL/GenBank/DDBJ databases">
        <title>Streptomyces sp. nov.: A antagonism against Alternaria gaisen Producing Streptochlin, Isolated from Tamarix root soil.</title>
        <authorList>
            <person name="Chen Y."/>
        </authorList>
    </citation>
    <scope>NUCLEOTIDE SEQUENCE [LARGE SCALE GENOMIC DNA]</scope>
    <source>
        <strain evidence="3 4">TRM76323</strain>
    </source>
</reference>
<evidence type="ECO:0000313" key="4">
    <source>
        <dbReference type="Proteomes" id="UP001250181"/>
    </source>
</evidence>
<gene>
    <name evidence="3" type="ORF">RND61_26490</name>
</gene>
<feature type="transmembrane region" description="Helical" evidence="2">
    <location>
        <begin position="160"/>
        <end position="184"/>
    </location>
</feature>
<dbReference type="EMBL" id="JAWCTQ010000044">
    <property type="protein sequence ID" value="MDT9685585.1"/>
    <property type="molecule type" value="Genomic_DNA"/>
</dbReference>
<proteinExistence type="predicted"/>
<evidence type="ECO:0000256" key="2">
    <source>
        <dbReference type="SAM" id="Phobius"/>
    </source>
</evidence>
<feature type="region of interest" description="Disordered" evidence="1">
    <location>
        <begin position="225"/>
        <end position="276"/>
    </location>
</feature>
<feature type="compositionally biased region" description="Basic residues" evidence="1">
    <location>
        <begin position="130"/>
        <end position="140"/>
    </location>
</feature>
<feature type="transmembrane region" description="Helical" evidence="2">
    <location>
        <begin position="204"/>
        <end position="225"/>
    </location>
</feature>
<feature type="region of interest" description="Disordered" evidence="1">
    <location>
        <begin position="339"/>
        <end position="389"/>
    </location>
</feature>
<evidence type="ECO:0000313" key="3">
    <source>
        <dbReference type="EMBL" id="MDT9685585.1"/>
    </source>
</evidence>
<evidence type="ECO:0008006" key="5">
    <source>
        <dbReference type="Google" id="ProtNLM"/>
    </source>
</evidence>
<accession>A0ABU3QS42</accession>
<feature type="compositionally biased region" description="Basic and acidic residues" evidence="1">
    <location>
        <begin position="339"/>
        <end position="351"/>
    </location>
</feature>
<dbReference type="RefSeq" id="WP_315880629.1">
    <property type="nucleotide sequence ID" value="NZ_JAWCTQ010000044.1"/>
</dbReference>
<sequence length="389" mass="40877">MAVDLVKSDPGDEDKGVADDVELVDDEGVTAEQPSRPRAWWGQIIESLESQADAPRVRGRAVTRPDLSEYHAFDRAGLVTVRTGSAIILRATWTLTRRGWVLVIGRVRRGKGAKSAPKAATGGDAERSAKPKRRGGKSPAKKSTGGKKAPAKSGTSTGDLLIGGAVLVGMGGMFLVNTAVPAVGKLAAAVGNWVVDHPVDLLRGAGGFVIIFVVIAWIVGAVAGAHEDHEKEDREESPDGGVAEMDPREDHEEDQGSGEAEPDPAGGEVAESSPEEAAAAERIRVYAWVRESIQTRGNGTAVHLRELALGRLPEGGDMRSEIGRVRALLAAHQIPVRDGVKAPASDKDGATRNRPGVHSADLPQGFTPLPAQGSNLVRLLPVGQPSDLQ</sequence>
<keyword evidence="2" id="KW-0812">Transmembrane</keyword>
<comment type="caution">
    <text evidence="3">The sequence shown here is derived from an EMBL/GenBank/DDBJ whole genome shotgun (WGS) entry which is preliminary data.</text>
</comment>
<dbReference type="Proteomes" id="UP001250181">
    <property type="component" value="Unassembled WGS sequence"/>
</dbReference>
<keyword evidence="4" id="KW-1185">Reference proteome</keyword>
<protein>
    <recommendedName>
        <fullName evidence="5">Integral membrane protein</fullName>
    </recommendedName>
</protein>
<evidence type="ECO:0000256" key="1">
    <source>
        <dbReference type="SAM" id="MobiDB-lite"/>
    </source>
</evidence>
<feature type="compositionally biased region" description="Acidic residues" evidence="1">
    <location>
        <begin position="251"/>
        <end position="262"/>
    </location>
</feature>
<feature type="compositionally biased region" description="Low complexity" evidence="1">
    <location>
        <begin position="265"/>
        <end position="276"/>
    </location>
</feature>
<feature type="region of interest" description="Disordered" evidence="1">
    <location>
        <begin position="113"/>
        <end position="155"/>
    </location>
</feature>
<keyword evidence="2" id="KW-0472">Membrane</keyword>
<name>A0ABU3QS42_9ACTN</name>
<feature type="compositionally biased region" description="Basic and acidic residues" evidence="1">
    <location>
        <begin position="225"/>
        <end position="234"/>
    </location>
</feature>